<evidence type="ECO:0000256" key="7">
    <source>
        <dbReference type="PROSITE-ProRule" id="PRU00042"/>
    </source>
</evidence>
<feature type="non-terminal residue" evidence="9">
    <location>
        <position position="56"/>
    </location>
</feature>
<dbReference type="PROSITE" id="PS50157">
    <property type="entry name" value="ZINC_FINGER_C2H2_2"/>
    <property type="match status" value="2"/>
</dbReference>
<dbReference type="SUPFAM" id="SSF57667">
    <property type="entry name" value="beta-beta-alpha zinc fingers"/>
    <property type="match status" value="1"/>
</dbReference>
<evidence type="ECO:0000256" key="5">
    <source>
        <dbReference type="ARBA" id="ARBA00022833"/>
    </source>
</evidence>
<gene>
    <name evidence="9" type="primary">Znf334</name>
    <name evidence="9" type="ORF">ASASCU_R13935</name>
</gene>
<dbReference type="Proteomes" id="UP000525565">
    <property type="component" value="Unassembled WGS sequence"/>
</dbReference>
<organism evidence="9 10">
    <name type="scientific">Asarcornis scutulata</name>
    <dbReference type="NCBI Taxonomy" id="75869"/>
    <lineage>
        <taxon>Eukaryota</taxon>
        <taxon>Metazoa</taxon>
        <taxon>Chordata</taxon>
        <taxon>Craniata</taxon>
        <taxon>Vertebrata</taxon>
        <taxon>Euteleostomi</taxon>
        <taxon>Archelosauria</taxon>
        <taxon>Archosauria</taxon>
        <taxon>Dinosauria</taxon>
        <taxon>Saurischia</taxon>
        <taxon>Theropoda</taxon>
        <taxon>Coelurosauria</taxon>
        <taxon>Aves</taxon>
        <taxon>Neognathae</taxon>
        <taxon>Galloanserae</taxon>
        <taxon>Anseriformes</taxon>
        <taxon>Anatidae</taxon>
        <taxon>Anatinae</taxon>
        <taxon>Asarcornis</taxon>
    </lineage>
</organism>
<keyword evidence="5" id="KW-0862">Zinc</keyword>
<keyword evidence="10" id="KW-1185">Reference proteome</keyword>
<dbReference type="FunFam" id="3.30.160.60:FF:002343">
    <property type="entry name" value="Zinc finger protein 33A"/>
    <property type="match status" value="1"/>
</dbReference>
<evidence type="ECO:0000313" key="9">
    <source>
        <dbReference type="EMBL" id="NWZ28369.1"/>
    </source>
</evidence>
<dbReference type="InterPro" id="IPR036236">
    <property type="entry name" value="Znf_C2H2_sf"/>
</dbReference>
<sequence>GFSQRSILIIHQWTHTGEKPYKCLSCEKTFRLSSHLTRHQRCHTGERPYKCTDCGQ</sequence>
<protein>
    <submittedName>
        <fullName evidence="9">ZN334 protein</fullName>
    </submittedName>
</protein>
<comment type="subcellular location">
    <subcellularLocation>
        <location evidence="1">Nucleus</location>
    </subcellularLocation>
</comment>
<dbReference type="EMBL" id="VZSO01000462">
    <property type="protein sequence ID" value="NWZ28369.1"/>
    <property type="molecule type" value="Genomic_DNA"/>
</dbReference>
<dbReference type="InterPro" id="IPR013087">
    <property type="entry name" value="Znf_C2H2_type"/>
</dbReference>
<evidence type="ECO:0000313" key="10">
    <source>
        <dbReference type="Proteomes" id="UP000525565"/>
    </source>
</evidence>
<name>A0A7K7LD63_9AVES</name>
<dbReference type="GO" id="GO:0000981">
    <property type="term" value="F:DNA-binding transcription factor activity, RNA polymerase II-specific"/>
    <property type="evidence" value="ECO:0007669"/>
    <property type="project" value="TreeGrafter"/>
</dbReference>
<dbReference type="AlphaFoldDB" id="A0A7K7LD63"/>
<dbReference type="GO" id="GO:0000978">
    <property type="term" value="F:RNA polymerase II cis-regulatory region sequence-specific DNA binding"/>
    <property type="evidence" value="ECO:0007669"/>
    <property type="project" value="TreeGrafter"/>
</dbReference>
<keyword evidence="2" id="KW-0479">Metal-binding</keyword>
<dbReference type="PANTHER" id="PTHR23226:SF416">
    <property type="entry name" value="FI01424P"/>
    <property type="match status" value="1"/>
</dbReference>
<comment type="caution">
    <text evidence="9">The sequence shown here is derived from an EMBL/GenBank/DDBJ whole genome shotgun (WGS) entry which is preliminary data.</text>
</comment>
<evidence type="ECO:0000256" key="4">
    <source>
        <dbReference type="ARBA" id="ARBA00022771"/>
    </source>
</evidence>
<feature type="domain" description="C2H2-type" evidence="8">
    <location>
        <begin position="21"/>
        <end position="48"/>
    </location>
</feature>
<evidence type="ECO:0000256" key="6">
    <source>
        <dbReference type="ARBA" id="ARBA00023242"/>
    </source>
</evidence>
<dbReference type="PROSITE" id="PS00028">
    <property type="entry name" value="ZINC_FINGER_C2H2_1"/>
    <property type="match status" value="1"/>
</dbReference>
<proteinExistence type="predicted"/>
<keyword evidence="3" id="KW-0677">Repeat</keyword>
<accession>A0A7K7LD63</accession>
<feature type="domain" description="C2H2-type" evidence="8">
    <location>
        <begin position="1"/>
        <end position="20"/>
    </location>
</feature>
<dbReference type="GO" id="GO:0005634">
    <property type="term" value="C:nucleus"/>
    <property type="evidence" value="ECO:0007669"/>
    <property type="project" value="UniProtKB-SubCell"/>
</dbReference>
<dbReference type="GO" id="GO:0008270">
    <property type="term" value="F:zinc ion binding"/>
    <property type="evidence" value="ECO:0007669"/>
    <property type="project" value="UniProtKB-KW"/>
</dbReference>
<evidence type="ECO:0000256" key="2">
    <source>
        <dbReference type="ARBA" id="ARBA00022723"/>
    </source>
</evidence>
<feature type="non-terminal residue" evidence="9">
    <location>
        <position position="1"/>
    </location>
</feature>
<keyword evidence="4 7" id="KW-0863">Zinc-finger</keyword>
<evidence type="ECO:0000256" key="1">
    <source>
        <dbReference type="ARBA" id="ARBA00004123"/>
    </source>
</evidence>
<reference evidence="9 10" key="1">
    <citation type="submission" date="2019-09" db="EMBL/GenBank/DDBJ databases">
        <title>Bird 10,000 Genomes (B10K) Project - Family phase.</title>
        <authorList>
            <person name="Zhang G."/>
        </authorList>
    </citation>
    <scope>NUCLEOTIDE SEQUENCE [LARGE SCALE GENOMIC DNA]</scope>
    <source>
        <strain evidence="9">OUT-0051</strain>
        <tissue evidence="9">Kidney</tissue>
    </source>
</reference>
<evidence type="ECO:0000259" key="8">
    <source>
        <dbReference type="PROSITE" id="PS50157"/>
    </source>
</evidence>
<evidence type="ECO:0000256" key="3">
    <source>
        <dbReference type="ARBA" id="ARBA00022737"/>
    </source>
</evidence>
<keyword evidence="6" id="KW-0539">Nucleus</keyword>
<dbReference type="PANTHER" id="PTHR23226">
    <property type="entry name" value="ZINC FINGER AND SCAN DOMAIN-CONTAINING"/>
    <property type="match status" value="1"/>
</dbReference>
<dbReference type="Gene3D" id="3.30.160.60">
    <property type="entry name" value="Classic Zinc Finger"/>
    <property type="match status" value="3"/>
</dbReference>